<sequence length="578" mass="67744">MGLLRFNDSFWSQDYLSGLERLFEILFGRTEELDQLCKFVADLVLFEKKLGNTLLKLNDDGKAQRLANGDIDEVIDRLHSSAQTNLKLAQLLERSNLLNLRKFAVEHRETLKKESDNIFKAVKIFEDMVSLYEKSRQIFEQKYQELRQTNESLELEDSSLDLILKQVQKEVRDENEKLYTEESDDYKLSVLQIKKSELRKVLVELLQLHTDKDYVIKGLELSEFIDATYELSFKEVEDFKFDLVKNGFIKVFEGNGISTNYQWTDKTLKFVDLGMDLASLQLDDSRRIRASILEFEELKKAQFQMFLEVDKCRCDLDSTIMLTLNALEELEFKRREKMRQCLEDLSSLIPGFEPKVDTVQDLQKFIMKYRFGFYRPRQIPFTSFKKLYEFENFTQNQIFGSDLVELTIKEDKTIPAIIYACLKHIDGIKSDSEVWEHSMIDSETFKLREEIVEITKSEKKYWSKKFVNTKILPLFQKYEPETVISIIKLFFLELPEPLIEYGDIPSEITDDSVAHAVDSLRTEYKDTLASLVSRFTDKKELHDVISKNLSHVLTNCEPAQDANCQIFIKKMLSHGSIF</sequence>
<evidence type="ECO:0000256" key="1">
    <source>
        <dbReference type="SAM" id="Coils"/>
    </source>
</evidence>
<dbReference type="AlphaFoldDB" id="W6MP83"/>
<dbReference type="RefSeq" id="XP_022460436.1">
    <property type="nucleotide sequence ID" value="XM_022601162.1"/>
</dbReference>
<dbReference type="InterPro" id="IPR027267">
    <property type="entry name" value="AH/BAR_dom_sf"/>
</dbReference>
<dbReference type="HOGENOM" id="CLU_008201_1_0_1"/>
<dbReference type="EMBL" id="HG793129">
    <property type="protein sequence ID" value="CDK28446.1"/>
    <property type="molecule type" value="Genomic_DNA"/>
</dbReference>
<dbReference type="GeneID" id="34521824"/>
<dbReference type="GO" id="GO:0007165">
    <property type="term" value="P:signal transduction"/>
    <property type="evidence" value="ECO:0007669"/>
    <property type="project" value="InterPro"/>
</dbReference>
<dbReference type="PROSITE" id="PS50238">
    <property type="entry name" value="RHOGAP"/>
    <property type="match status" value="1"/>
</dbReference>
<dbReference type="InterPro" id="IPR000198">
    <property type="entry name" value="RhoGAP_dom"/>
</dbReference>
<dbReference type="InterPro" id="IPR008936">
    <property type="entry name" value="Rho_GTPase_activation_prot"/>
</dbReference>
<dbReference type="Gene3D" id="1.20.1270.60">
    <property type="entry name" value="Arfaptin homology (AH) domain/BAR domain"/>
    <property type="match status" value="1"/>
</dbReference>
<protein>
    <recommendedName>
        <fullName evidence="2">Rho-GAP domain-containing protein</fullName>
    </recommendedName>
</protein>
<dbReference type="OrthoDB" id="2155291at2759"/>
<reference evidence="3" key="2">
    <citation type="submission" date="2014-02" db="EMBL/GenBank/DDBJ databases">
        <title>Complete DNA sequence of /Kuraishia capsulata/ illustrates novel genomic features among budding yeasts (/Saccharomycotina/).</title>
        <authorList>
            <person name="Morales L."/>
            <person name="Noel B."/>
            <person name="Porcel B."/>
            <person name="Marcet-Houben M."/>
            <person name="Hullo M-F."/>
            <person name="Sacerdot C."/>
            <person name="Tekaia F."/>
            <person name="Leh-Louis V."/>
            <person name="Despons L."/>
            <person name="Khanna V."/>
            <person name="Aury J-M."/>
            <person name="Barbe V."/>
            <person name="Couloux A."/>
            <person name="Labadie K."/>
            <person name="Pelletier E."/>
            <person name="Souciet J-L."/>
            <person name="Boekhout T."/>
            <person name="Gabaldon T."/>
            <person name="Wincker P."/>
            <person name="Dujon B."/>
        </authorList>
    </citation>
    <scope>NUCLEOTIDE SEQUENCE</scope>
    <source>
        <strain evidence="3">CBS 1993</strain>
    </source>
</reference>
<feature type="domain" description="Rho-GAP" evidence="2">
    <location>
        <begin position="401"/>
        <end position="578"/>
    </location>
</feature>
<evidence type="ECO:0000259" key="2">
    <source>
        <dbReference type="PROSITE" id="PS50238"/>
    </source>
</evidence>
<dbReference type="SUPFAM" id="SSF48350">
    <property type="entry name" value="GTPase activation domain, GAP"/>
    <property type="match status" value="1"/>
</dbReference>
<dbReference type="STRING" id="1382522.W6MP83"/>
<dbReference type="Proteomes" id="UP000019384">
    <property type="component" value="Unassembled WGS sequence"/>
</dbReference>
<evidence type="ECO:0000313" key="4">
    <source>
        <dbReference type="Proteomes" id="UP000019384"/>
    </source>
</evidence>
<keyword evidence="1" id="KW-0175">Coiled coil</keyword>
<dbReference type="SUPFAM" id="SSF103657">
    <property type="entry name" value="BAR/IMD domain-like"/>
    <property type="match status" value="2"/>
</dbReference>
<keyword evidence="4" id="KW-1185">Reference proteome</keyword>
<dbReference type="SMART" id="SM00324">
    <property type="entry name" value="RhoGAP"/>
    <property type="match status" value="1"/>
</dbReference>
<feature type="coiled-coil region" evidence="1">
    <location>
        <begin position="129"/>
        <end position="184"/>
    </location>
</feature>
<evidence type="ECO:0000313" key="3">
    <source>
        <dbReference type="EMBL" id="CDK28446.1"/>
    </source>
</evidence>
<name>W6MP83_9ASCO</name>
<accession>W6MP83</accession>
<dbReference type="Gene3D" id="1.10.555.10">
    <property type="entry name" value="Rho GTPase activation protein"/>
    <property type="match status" value="1"/>
</dbReference>
<proteinExistence type="predicted"/>
<gene>
    <name evidence="3" type="ORF">KUCA_T00004428001</name>
</gene>
<organism evidence="3 4">
    <name type="scientific">Kuraishia capsulata CBS 1993</name>
    <dbReference type="NCBI Taxonomy" id="1382522"/>
    <lineage>
        <taxon>Eukaryota</taxon>
        <taxon>Fungi</taxon>
        <taxon>Dikarya</taxon>
        <taxon>Ascomycota</taxon>
        <taxon>Saccharomycotina</taxon>
        <taxon>Pichiomycetes</taxon>
        <taxon>Pichiales</taxon>
        <taxon>Pichiaceae</taxon>
        <taxon>Kuraishia</taxon>
    </lineage>
</organism>
<reference evidence="3" key="1">
    <citation type="submission" date="2013-12" db="EMBL/GenBank/DDBJ databases">
        <authorList>
            <person name="Genoscope - CEA"/>
        </authorList>
    </citation>
    <scope>NUCLEOTIDE SEQUENCE</scope>
    <source>
        <strain evidence="3">CBS 1993</strain>
    </source>
</reference>